<dbReference type="SUPFAM" id="SSF56601">
    <property type="entry name" value="beta-lactamase/transpeptidase-like"/>
    <property type="match status" value="1"/>
</dbReference>
<sequence length="489" mass="50299">MRKPTALTLAVGLTAAVAAIPLAPGAPTLGGRHTGDAELAAATRAALDDGRGYRGLAVALIEPHRVRTAGLGDRAPGGPPVEPGTPFEIGSIGKALTGMLLAQRAADGEVRPDDPLAAALPQVTGATREVTLAELASHRSGLPRLATSPADLLTTVWTNFTAGNPYARWDTERLIDAASEKQPGDGRGEVHYSNFGVSLLGQALAAQAGAGYPELLDRELLRPLGMTHTVVATEPARLPGGRATGAKLGGRTADPWSGSGYAPAGIGVWSTAEDLSRLLVGLLAGTAPGADAATARFTENARDRIGYGWFTSRHGDREVIWHNGGTGGFRSYAAIERATGRGVVVLGNTEHDVDQLGLRLLGVPADPGDDGPQVPLAGWIGAALALGFSLLGGASLLRTARRMPDRLSLASTAGWALLYLGLGHRLGNWSLVPGWLWPLGVGLSAAGLLVAVRHWRALPTIAGAPARRRLASLAGSLLVAVPLLVAIAA</sequence>
<feature type="transmembrane region" description="Helical" evidence="1">
    <location>
        <begin position="409"/>
        <end position="426"/>
    </location>
</feature>
<feature type="transmembrane region" description="Helical" evidence="1">
    <location>
        <begin position="432"/>
        <end position="450"/>
    </location>
</feature>
<evidence type="ECO:0000259" key="3">
    <source>
        <dbReference type="Pfam" id="PF00144"/>
    </source>
</evidence>
<feature type="transmembrane region" description="Helical" evidence="1">
    <location>
        <begin position="470"/>
        <end position="488"/>
    </location>
</feature>
<keyword evidence="1" id="KW-1133">Transmembrane helix</keyword>
<evidence type="ECO:0000313" key="4">
    <source>
        <dbReference type="EMBL" id="RKN29988.1"/>
    </source>
</evidence>
<protein>
    <submittedName>
        <fullName evidence="4">Class A beta-lactamase-related serine hydrolase</fullName>
    </submittedName>
</protein>
<proteinExistence type="predicted"/>
<dbReference type="EMBL" id="RAZT01000010">
    <property type="protein sequence ID" value="RKN29988.1"/>
    <property type="molecule type" value="Genomic_DNA"/>
</dbReference>
<keyword evidence="1" id="KW-0812">Transmembrane</keyword>
<feature type="transmembrane region" description="Helical" evidence="1">
    <location>
        <begin position="376"/>
        <end position="397"/>
    </location>
</feature>
<dbReference type="GO" id="GO:0016787">
    <property type="term" value="F:hydrolase activity"/>
    <property type="evidence" value="ECO:0007669"/>
    <property type="project" value="UniProtKB-KW"/>
</dbReference>
<keyword evidence="1" id="KW-0472">Membrane</keyword>
<evidence type="ECO:0000256" key="2">
    <source>
        <dbReference type="SAM" id="SignalP"/>
    </source>
</evidence>
<evidence type="ECO:0000256" key="1">
    <source>
        <dbReference type="SAM" id="Phobius"/>
    </source>
</evidence>
<name>A0A3A9XXY9_9ACTN</name>
<organism evidence="4 5">
    <name type="scientific">Micromonospora musae</name>
    <dbReference type="NCBI Taxonomy" id="1894970"/>
    <lineage>
        <taxon>Bacteria</taxon>
        <taxon>Bacillati</taxon>
        <taxon>Actinomycetota</taxon>
        <taxon>Actinomycetes</taxon>
        <taxon>Micromonosporales</taxon>
        <taxon>Micromonosporaceae</taxon>
        <taxon>Micromonospora</taxon>
    </lineage>
</organism>
<dbReference type="AlphaFoldDB" id="A0A3A9XXY9"/>
<dbReference type="InterPro" id="IPR012338">
    <property type="entry name" value="Beta-lactam/transpept-like"/>
</dbReference>
<dbReference type="RefSeq" id="WP_120689933.1">
    <property type="nucleotide sequence ID" value="NZ_RAZT01000010.1"/>
</dbReference>
<dbReference type="InterPro" id="IPR050491">
    <property type="entry name" value="AmpC-like"/>
</dbReference>
<dbReference type="PANTHER" id="PTHR46825:SF7">
    <property type="entry name" value="D-ALANYL-D-ALANINE CARBOXYPEPTIDASE"/>
    <property type="match status" value="1"/>
</dbReference>
<evidence type="ECO:0000313" key="5">
    <source>
        <dbReference type="Proteomes" id="UP000275865"/>
    </source>
</evidence>
<feature type="chain" id="PRO_5017302613" evidence="2">
    <location>
        <begin position="19"/>
        <end position="489"/>
    </location>
</feature>
<keyword evidence="4" id="KW-0378">Hydrolase</keyword>
<dbReference type="InterPro" id="IPR001466">
    <property type="entry name" value="Beta-lactam-related"/>
</dbReference>
<gene>
    <name evidence="4" type="ORF">D7044_20500</name>
</gene>
<feature type="signal peptide" evidence="2">
    <location>
        <begin position="1"/>
        <end position="18"/>
    </location>
</feature>
<feature type="domain" description="Beta-lactamase-related" evidence="3">
    <location>
        <begin position="46"/>
        <end position="352"/>
    </location>
</feature>
<keyword evidence="2" id="KW-0732">Signal</keyword>
<dbReference type="Proteomes" id="UP000275865">
    <property type="component" value="Unassembled WGS sequence"/>
</dbReference>
<dbReference type="Gene3D" id="3.40.710.10">
    <property type="entry name" value="DD-peptidase/beta-lactamase superfamily"/>
    <property type="match status" value="1"/>
</dbReference>
<dbReference type="Pfam" id="PF00144">
    <property type="entry name" value="Beta-lactamase"/>
    <property type="match status" value="1"/>
</dbReference>
<comment type="caution">
    <text evidence="4">The sequence shown here is derived from an EMBL/GenBank/DDBJ whole genome shotgun (WGS) entry which is preliminary data.</text>
</comment>
<dbReference type="PANTHER" id="PTHR46825">
    <property type="entry name" value="D-ALANYL-D-ALANINE-CARBOXYPEPTIDASE/ENDOPEPTIDASE AMPH"/>
    <property type="match status" value="1"/>
</dbReference>
<accession>A0A3A9XXY9</accession>
<reference evidence="4 5" key="1">
    <citation type="submission" date="2018-09" db="EMBL/GenBank/DDBJ databases">
        <title>Micromonospora sp. nov. MS1-9, isolated from a root of Musa sp.</title>
        <authorList>
            <person name="Kuncharoen N."/>
            <person name="Kudo T."/>
            <person name="Ohkuma M."/>
            <person name="Yuki M."/>
            <person name="Tanasupawat S."/>
        </authorList>
    </citation>
    <scope>NUCLEOTIDE SEQUENCE [LARGE SCALE GENOMIC DNA]</scope>
    <source>
        <strain evidence="4 5">MS1-9</strain>
    </source>
</reference>